<keyword evidence="8 11" id="KW-0472">Membrane</keyword>
<dbReference type="InterPro" id="IPR003591">
    <property type="entry name" value="Leu-rich_rpt_typical-subtyp"/>
</dbReference>
<comment type="subcellular location">
    <subcellularLocation>
        <location evidence="1">Membrane</location>
        <topology evidence="1">Single-pass type I membrane protein</topology>
    </subcellularLocation>
</comment>
<proteinExistence type="inferred from homology"/>
<dbReference type="Gene3D" id="3.40.50.10140">
    <property type="entry name" value="Toll/interleukin-1 receptor homology (TIR) domain"/>
    <property type="match status" value="1"/>
</dbReference>
<dbReference type="Gene3D" id="3.80.10.10">
    <property type="entry name" value="Ribonuclease Inhibitor"/>
    <property type="match status" value="4"/>
</dbReference>
<dbReference type="Pfam" id="PF01582">
    <property type="entry name" value="TIR"/>
    <property type="match status" value="1"/>
</dbReference>
<dbReference type="InterPro" id="IPR001611">
    <property type="entry name" value="Leu-rich_rpt"/>
</dbReference>
<evidence type="ECO:0000256" key="6">
    <source>
        <dbReference type="ARBA" id="ARBA00022737"/>
    </source>
</evidence>
<keyword evidence="9" id="KW-0675">Receptor</keyword>
<evidence type="ECO:0000256" key="1">
    <source>
        <dbReference type="ARBA" id="ARBA00004479"/>
    </source>
</evidence>
<accession>A0A6J8ELZ6</accession>
<evidence type="ECO:0000256" key="10">
    <source>
        <dbReference type="ARBA" id="ARBA00023180"/>
    </source>
</evidence>
<dbReference type="GO" id="GO:0005886">
    <property type="term" value="C:plasma membrane"/>
    <property type="evidence" value="ECO:0007669"/>
    <property type="project" value="TreeGrafter"/>
</dbReference>
<dbReference type="AlphaFoldDB" id="A0A6J8ELZ6"/>
<keyword evidence="7 11" id="KW-1133">Transmembrane helix</keyword>
<evidence type="ECO:0000256" key="11">
    <source>
        <dbReference type="SAM" id="Phobius"/>
    </source>
</evidence>
<feature type="transmembrane region" description="Helical" evidence="11">
    <location>
        <begin position="505"/>
        <end position="525"/>
    </location>
</feature>
<dbReference type="InterPro" id="IPR000483">
    <property type="entry name" value="Cys-rich_flank_reg_C"/>
</dbReference>
<feature type="domain" description="TIR" evidence="12">
    <location>
        <begin position="555"/>
        <end position="693"/>
    </location>
</feature>
<evidence type="ECO:0000313" key="13">
    <source>
        <dbReference type="EMBL" id="CAC5420896.1"/>
    </source>
</evidence>
<dbReference type="GO" id="GO:0038023">
    <property type="term" value="F:signaling receptor activity"/>
    <property type="evidence" value="ECO:0007669"/>
    <property type="project" value="TreeGrafter"/>
</dbReference>
<dbReference type="PANTHER" id="PTHR24365:SF530">
    <property type="entry name" value="MSTPROX-RELATED"/>
    <property type="match status" value="1"/>
</dbReference>
<dbReference type="InterPro" id="IPR035897">
    <property type="entry name" value="Toll_tir_struct_dom_sf"/>
</dbReference>
<evidence type="ECO:0000256" key="4">
    <source>
        <dbReference type="ARBA" id="ARBA00022692"/>
    </source>
</evidence>
<evidence type="ECO:0000256" key="9">
    <source>
        <dbReference type="ARBA" id="ARBA00023170"/>
    </source>
</evidence>
<keyword evidence="4 11" id="KW-0812">Transmembrane</keyword>
<keyword evidence="6" id="KW-0677">Repeat</keyword>
<dbReference type="PANTHER" id="PTHR24365">
    <property type="entry name" value="TOLL-LIKE RECEPTOR"/>
    <property type="match status" value="1"/>
</dbReference>
<dbReference type="SMART" id="SM00369">
    <property type="entry name" value="LRR_TYP"/>
    <property type="match status" value="7"/>
</dbReference>
<evidence type="ECO:0000256" key="3">
    <source>
        <dbReference type="ARBA" id="ARBA00022614"/>
    </source>
</evidence>
<evidence type="ECO:0000313" key="14">
    <source>
        <dbReference type="Proteomes" id="UP000507470"/>
    </source>
</evidence>
<keyword evidence="14" id="KW-1185">Reference proteome</keyword>
<comment type="similarity">
    <text evidence="2">Belongs to the Toll-like receptor family.</text>
</comment>
<organism evidence="13 14">
    <name type="scientific">Mytilus coruscus</name>
    <name type="common">Sea mussel</name>
    <dbReference type="NCBI Taxonomy" id="42192"/>
    <lineage>
        <taxon>Eukaryota</taxon>
        <taxon>Metazoa</taxon>
        <taxon>Spiralia</taxon>
        <taxon>Lophotrochozoa</taxon>
        <taxon>Mollusca</taxon>
        <taxon>Bivalvia</taxon>
        <taxon>Autobranchia</taxon>
        <taxon>Pteriomorphia</taxon>
        <taxon>Mytilida</taxon>
        <taxon>Mytiloidea</taxon>
        <taxon>Mytilidae</taxon>
        <taxon>Mytilinae</taxon>
        <taxon>Mytilus</taxon>
    </lineage>
</organism>
<dbReference type="Proteomes" id="UP000507470">
    <property type="component" value="Unassembled WGS sequence"/>
</dbReference>
<name>A0A6J8ELZ6_MYTCO</name>
<sequence>MIKTDIWFGILAIFTIMTFIYTDTYHECGKFCKCLLKKSGTRRAICNGSYIPKLPVSVTSIEIGHSNMKDIGRFALINLTLHRIHELILSGNSIRHIHPQAFANLTSLSVLEVKNETSLSVDDLKQALTKLSSRSIKTLRFTNNNWEYLPIDMFASFIYSKIKKVYLTGNLFSSINGSTFRFLTLCESLLLRNNKLTTIHFWKMERLRRLALEGNRLAKVPNFCSFNDSLFPILKILSLSEKNIENIDKTSFICLPKLEVLRLSGIAIEVLNNNIFSNLKILKQINLEKIYTLKRIEDFAFNSTSIKKIVMHSCKFRFDLIERFNPSTIFRFCPNVNYVNLGINYLPNNASILHCMFKPLDNLESLLLHSTDLIDLPRNLLTNLRKLRKLNLHDNSIHTLDHSNEIFGNMTSLKFLDLSSNLISIMNKTSLPSTLLNSLEQINLEANPFSCTCDQKWFLEWIKQTKVTIVGYPYRYKCRYPNELVGQFLKDYNPADDICKPWNQLYTMAIFGVSILAIILCIWICQNNIKNTVYLLRVVYNRRQGHIAFGECLNYEYHAFVLYCDADREWVHNVFLRKMEKDEGIKLCIHQRDFDIGKPITRNIDKYLQKSWKVVVVMSNNFAKSEWCQWEVDVVQERRRRQGKGVFLLIMLKTINSKHMTSTLRTLLESTPHIRYQTGVGENLFWRTAVKCLKKPLGHPPVAVL</sequence>
<keyword evidence="5" id="KW-0732">Signal</keyword>
<evidence type="ECO:0000259" key="12">
    <source>
        <dbReference type="PROSITE" id="PS50104"/>
    </source>
</evidence>
<gene>
    <name evidence="13" type="ORF">MCOR_53075</name>
</gene>
<dbReference type="EMBL" id="CACVKT020009193">
    <property type="protein sequence ID" value="CAC5420896.1"/>
    <property type="molecule type" value="Genomic_DNA"/>
</dbReference>
<evidence type="ECO:0000256" key="8">
    <source>
        <dbReference type="ARBA" id="ARBA00023136"/>
    </source>
</evidence>
<keyword evidence="10" id="KW-0325">Glycoprotein</keyword>
<dbReference type="SMART" id="SM00255">
    <property type="entry name" value="TIR"/>
    <property type="match status" value="1"/>
</dbReference>
<dbReference type="PROSITE" id="PS51450">
    <property type="entry name" value="LRR"/>
    <property type="match status" value="1"/>
</dbReference>
<keyword evidence="3" id="KW-0433">Leucine-rich repeat</keyword>
<reference evidence="13 14" key="1">
    <citation type="submission" date="2020-06" db="EMBL/GenBank/DDBJ databases">
        <authorList>
            <person name="Li R."/>
            <person name="Bekaert M."/>
        </authorList>
    </citation>
    <scope>NUCLEOTIDE SEQUENCE [LARGE SCALE GENOMIC DNA]</scope>
    <source>
        <strain evidence="14">wild</strain>
    </source>
</reference>
<dbReference type="GO" id="GO:0007165">
    <property type="term" value="P:signal transduction"/>
    <property type="evidence" value="ECO:0007669"/>
    <property type="project" value="InterPro"/>
</dbReference>
<evidence type="ECO:0000256" key="2">
    <source>
        <dbReference type="ARBA" id="ARBA00009634"/>
    </source>
</evidence>
<dbReference type="PROSITE" id="PS50104">
    <property type="entry name" value="TIR"/>
    <property type="match status" value="1"/>
</dbReference>
<evidence type="ECO:0000256" key="5">
    <source>
        <dbReference type="ARBA" id="ARBA00022729"/>
    </source>
</evidence>
<protein>
    <recommendedName>
        <fullName evidence="12">TIR domain-containing protein</fullName>
    </recommendedName>
</protein>
<dbReference type="SMART" id="SM00082">
    <property type="entry name" value="LRRCT"/>
    <property type="match status" value="1"/>
</dbReference>
<dbReference type="SUPFAM" id="SSF52058">
    <property type="entry name" value="L domain-like"/>
    <property type="match status" value="1"/>
</dbReference>
<dbReference type="Pfam" id="PF13855">
    <property type="entry name" value="LRR_8"/>
    <property type="match status" value="2"/>
</dbReference>
<dbReference type="OrthoDB" id="676979at2759"/>
<evidence type="ECO:0000256" key="7">
    <source>
        <dbReference type="ARBA" id="ARBA00022989"/>
    </source>
</evidence>
<dbReference type="SUPFAM" id="SSF52200">
    <property type="entry name" value="Toll/Interleukin receptor TIR domain"/>
    <property type="match status" value="1"/>
</dbReference>
<dbReference type="InterPro" id="IPR032675">
    <property type="entry name" value="LRR_dom_sf"/>
</dbReference>
<dbReference type="InterPro" id="IPR000157">
    <property type="entry name" value="TIR_dom"/>
</dbReference>